<feature type="compositionally biased region" description="Basic and acidic residues" evidence="1">
    <location>
        <begin position="1"/>
        <end position="16"/>
    </location>
</feature>
<reference evidence="2 3" key="1">
    <citation type="journal article" date="2016" name="Genome Announc.">
        <title>Complete Genome Sequence of Aurantimicrobium minutum Type Strain KNCT, a Planktonic Ultramicrobacterium Isolated from River Water.</title>
        <authorList>
            <person name="Nakai R."/>
            <person name="Fujisawa T."/>
            <person name="Nakamura Y."/>
            <person name="Nishide H."/>
            <person name="Uchiyama I."/>
            <person name="Baba T."/>
            <person name="Toyoda A."/>
            <person name="Fujiyama A."/>
            <person name="Naganuma T."/>
            <person name="Niki H."/>
        </authorList>
    </citation>
    <scope>NUCLEOTIDE SEQUENCE [LARGE SCALE GENOMIC DNA]</scope>
    <source>
        <strain evidence="2 3">KNC</strain>
    </source>
</reference>
<name>A0A173LYN9_9MICO</name>
<organism evidence="2 3">
    <name type="scientific">Aurantimicrobium minutum</name>
    <dbReference type="NCBI Taxonomy" id="708131"/>
    <lineage>
        <taxon>Bacteria</taxon>
        <taxon>Bacillati</taxon>
        <taxon>Actinomycetota</taxon>
        <taxon>Actinomycetes</taxon>
        <taxon>Micrococcales</taxon>
        <taxon>Microbacteriaceae</taxon>
        <taxon>Aurantimicrobium</taxon>
    </lineage>
</organism>
<gene>
    <name evidence="2" type="ORF">AUMI_114410</name>
</gene>
<dbReference type="AlphaFoldDB" id="A0A173LYN9"/>
<evidence type="ECO:0000313" key="2">
    <source>
        <dbReference type="EMBL" id="BAU99983.1"/>
    </source>
</evidence>
<evidence type="ECO:0000313" key="3">
    <source>
        <dbReference type="Proteomes" id="UP000243847"/>
    </source>
</evidence>
<evidence type="ECO:0000256" key="1">
    <source>
        <dbReference type="SAM" id="MobiDB-lite"/>
    </source>
</evidence>
<protein>
    <submittedName>
        <fullName evidence="2">Uncharacterized protein</fullName>
    </submittedName>
</protein>
<dbReference type="KEGG" id="amin:AUMI_114410"/>
<dbReference type="Proteomes" id="UP000243847">
    <property type="component" value="Chromosome sequence1"/>
</dbReference>
<sequence length="49" mass="5809">MLPPYLDKEEMPKGGETETFSPDEPSDFILIQQIDFFLDQIIEEIEKQY</sequence>
<proteinExistence type="predicted"/>
<accession>A0A173LYN9</accession>
<dbReference type="EMBL" id="AP017457">
    <property type="protein sequence ID" value="BAU99983.1"/>
    <property type="molecule type" value="Genomic_DNA"/>
</dbReference>
<feature type="region of interest" description="Disordered" evidence="1">
    <location>
        <begin position="1"/>
        <end position="25"/>
    </location>
</feature>